<protein>
    <submittedName>
        <fullName evidence="3">Uncharacterized protein</fullName>
    </submittedName>
</protein>
<feature type="compositionally biased region" description="Basic and acidic residues" evidence="2">
    <location>
        <begin position="174"/>
        <end position="194"/>
    </location>
</feature>
<reference evidence="3 4" key="1">
    <citation type="submission" date="2015-01" db="EMBL/GenBank/DDBJ databases">
        <title>The Genome Sequence of Exophiala spinifera CBS89968.</title>
        <authorList>
            <consortium name="The Broad Institute Genomics Platform"/>
            <person name="Cuomo C."/>
            <person name="de Hoog S."/>
            <person name="Gorbushina A."/>
            <person name="Stielow B."/>
            <person name="Teixiera M."/>
            <person name="Abouelleil A."/>
            <person name="Chapman S.B."/>
            <person name="Priest M."/>
            <person name="Young S.K."/>
            <person name="Wortman J."/>
            <person name="Nusbaum C."/>
            <person name="Birren B."/>
        </authorList>
    </citation>
    <scope>NUCLEOTIDE SEQUENCE [LARGE SCALE GENOMIC DNA]</scope>
    <source>
        <strain evidence="3 4">CBS 89968</strain>
    </source>
</reference>
<dbReference type="VEuPathDB" id="FungiDB:PV08_11731"/>
<gene>
    <name evidence="3" type="ORF">PV08_11731</name>
</gene>
<evidence type="ECO:0000313" key="3">
    <source>
        <dbReference type="EMBL" id="KIW09955.1"/>
    </source>
</evidence>
<feature type="region of interest" description="Disordered" evidence="2">
    <location>
        <begin position="136"/>
        <end position="161"/>
    </location>
</feature>
<feature type="compositionally biased region" description="Basic and acidic residues" evidence="2">
    <location>
        <begin position="201"/>
        <end position="221"/>
    </location>
</feature>
<dbReference type="HOGENOM" id="CLU_963228_0_0_1"/>
<evidence type="ECO:0000256" key="2">
    <source>
        <dbReference type="SAM" id="MobiDB-lite"/>
    </source>
</evidence>
<evidence type="ECO:0000313" key="4">
    <source>
        <dbReference type="Proteomes" id="UP000053328"/>
    </source>
</evidence>
<dbReference type="Proteomes" id="UP000053328">
    <property type="component" value="Unassembled WGS sequence"/>
</dbReference>
<accession>A0A0D2AU09</accession>
<dbReference type="AlphaFoldDB" id="A0A0D2AU09"/>
<organism evidence="3 4">
    <name type="scientific">Exophiala spinifera</name>
    <dbReference type="NCBI Taxonomy" id="91928"/>
    <lineage>
        <taxon>Eukaryota</taxon>
        <taxon>Fungi</taxon>
        <taxon>Dikarya</taxon>
        <taxon>Ascomycota</taxon>
        <taxon>Pezizomycotina</taxon>
        <taxon>Eurotiomycetes</taxon>
        <taxon>Chaetothyriomycetidae</taxon>
        <taxon>Chaetothyriales</taxon>
        <taxon>Herpotrichiellaceae</taxon>
        <taxon>Exophiala</taxon>
    </lineage>
</organism>
<proteinExistence type="predicted"/>
<keyword evidence="4" id="KW-1185">Reference proteome</keyword>
<feature type="coiled-coil region" evidence="1">
    <location>
        <begin position="68"/>
        <end position="123"/>
    </location>
</feature>
<feature type="compositionally biased region" description="Polar residues" evidence="2">
    <location>
        <begin position="136"/>
        <end position="146"/>
    </location>
</feature>
<dbReference type="GeneID" id="27338814"/>
<keyword evidence="1" id="KW-0175">Coiled coil</keyword>
<dbReference type="RefSeq" id="XP_016230171.1">
    <property type="nucleotide sequence ID" value="XM_016386039.1"/>
</dbReference>
<feature type="region of interest" description="Disordered" evidence="2">
    <location>
        <begin position="174"/>
        <end position="257"/>
    </location>
</feature>
<name>A0A0D2AU09_9EURO</name>
<dbReference type="EMBL" id="KN847501">
    <property type="protein sequence ID" value="KIW09955.1"/>
    <property type="molecule type" value="Genomic_DNA"/>
</dbReference>
<sequence>MDDENIADVLGTCKQRLDALLDVLTQLLSSFDKDEDDPFFAPTILGAGAHVEALKISIDRQETLSLRLADTKQALAATQQALAVAEQARTATSHRNRELNEELDRGREELDRVQENLSATMTELARSRLDLAKSNGELNRTAQVSSDKGEGEFPADTQTTGEVWQQRIAELEQRNSELKHEVKNKTEAEREAKESLMASQRKHEQETSKLRETIRRLEQEKSTTLSGSTHEQTDKQMENQLESNPDRSEPTTWDTRASVNLTQISGISLQTAIPSRLPILSRKRTRIEP</sequence>
<evidence type="ECO:0000256" key="1">
    <source>
        <dbReference type="SAM" id="Coils"/>
    </source>
</evidence>